<evidence type="ECO:0000313" key="3">
    <source>
        <dbReference type="Proteomes" id="UP000199800"/>
    </source>
</evidence>
<reference evidence="2 3" key="1">
    <citation type="submission" date="2016-10" db="EMBL/GenBank/DDBJ databases">
        <authorList>
            <person name="de Groot N.N."/>
        </authorList>
    </citation>
    <scope>NUCLEOTIDE SEQUENCE [LARGE SCALE GENOMIC DNA]</scope>
    <source>
        <strain evidence="2 3">DSM 1801</strain>
    </source>
</reference>
<feature type="transmembrane region" description="Helical" evidence="1">
    <location>
        <begin position="43"/>
        <end position="60"/>
    </location>
</feature>
<accession>A0A1I0D302</accession>
<keyword evidence="3" id="KW-1185">Reference proteome</keyword>
<keyword evidence="1" id="KW-1133">Transmembrane helix</keyword>
<protein>
    <submittedName>
        <fullName evidence="2">Uncharacterized protein</fullName>
    </submittedName>
</protein>
<name>A0A1I0D302_9FIRM</name>
<gene>
    <name evidence="2" type="ORF">SAMN04487772_11288</name>
</gene>
<proteinExistence type="predicted"/>
<dbReference type="AlphaFoldDB" id="A0A1I0D302"/>
<dbReference type="STRING" id="29364.SAMN04487772_11288"/>
<organism evidence="2 3">
    <name type="scientific">[Clostridium] polysaccharolyticum</name>
    <dbReference type="NCBI Taxonomy" id="29364"/>
    <lineage>
        <taxon>Bacteria</taxon>
        <taxon>Bacillati</taxon>
        <taxon>Bacillota</taxon>
        <taxon>Clostridia</taxon>
        <taxon>Lachnospirales</taxon>
        <taxon>Lachnospiraceae</taxon>
    </lineage>
</organism>
<dbReference type="OrthoDB" id="2062630at2"/>
<feature type="transmembrane region" description="Helical" evidence="1">
    <location>
        <begin position="19"/>
        <end position="37"/>
    </location>
</feature>
<dbReference type="Proteomes" id="UP000199800">
    <property type="component" value="Unassembled WGS sequence"/>
</dbReference>
<keyword evidence="1" id="KW-0812">Transmembrane</keyword>
<dbReference type="EMBL" id="FOHN01000012">
    <property type="protein sequence ID" value="SET26324.1"/>
    <property type="molecule type" value="Genomic_DNA"/>
</dbReference>
<keyword evidence="1" id="KW-0472">Membrane</keyword>
<sequence length="164" mass="18797">MNESYAEAGVRVKPPFQSVFLKVLLIVLLVFLLLLAILSGNQLLVPLVALVAVLAVYVWPRLSYVEYEYIFCDGQFDFDRITGQAKRKNMLRVDMEDVEVIVSPERREEFDNKSISNVKNYSKGMSNAFMMIASTESSQMKVYFNPSEKMIECMYNKAPSKVKK</sequence>
<evidence type="ECO:0000313" key="2">
    <source>
        <dbReference type="EMBL" id="SET26324.1"/>
    </source>
</evidence>
<evidence type="ECO:0000256" key="1">
    <source>
        <dbReference type="SAM" id="Phobius"/>
    </source>
</evidence>
<dbReference type="RefSeq" id="WP_092477967.1">
    <property type="nucleotide sequence ID" value="NZ_FOHN01000012.1"/>
</dbReference>